<sequence length="416" mass="49741">MSQEDALRIFRQYMNPSVVQRIITKTQAKLSSRITNLKQNERLRQKINNFDEYQFWTFIDVSLVMFLSPRSGIQEYWSTNEMLGNAFIKKLIQREHYFQIYQSISWEANESDISQNWLQKQIINNVQKQLINNFFDKTVLNQFTGTDWPINSNSNGKENNNILTNPNVIQNVQEEFPYLHLPIHSDLFQKTILQQKQQKRYYRRVLKQEQPLTEKQVKNINQMKTQDEHYKQLLTYIEFDHPSIRQQTKQFIYCLQVCIINSFIVFRHQYQDPNLTYEDEDDRLHKQRWLTIRQFVQLLIDAIDDFRHEMKQETPVTNNNPTQIQQQVSFSMHKKDIKLVASGQIEKIMEEHQLIPLKLVRTEFTCPTSRCCMCKAKVDIICTCNNVLCNDCHIKHLLIELEQNIEAKKPDAKQTK</sequence>
<evidence type="ECO:0000313" key="2">
    <source>
        <dbReference type="EMBL" id="CAI9917096.1"/>
    </source>
</evidence>
<evidence type="ECO:0000313" key="4">
    <source>
        <dbReference type="Proteomes" id="UP001642409"/>
    </source>
</evidence>
<dbReference type="Proteomes" id="UP001642409">
    <property type="component" value="Unassembled WGS sequence"/>
</dbReference>
<protein>
    <submittedName>
        <fullName evidence="2">Transposase IS4</fullName>
    </submittedName>
    <submittedName>
        <fullName evidence="3">Transposase_IS4</fullName>
    </submittedName>
</protein>
<dbReference type="Pfam" id="PF13843">
    <property type="entry name" value="DDE_Tnp_1_7"/>
    <property type="match status" value="1"/>
</dbReference>
<proteinExistence type="predicted"/>
<reference evidence="2" key="1">
    <citation type="submission" date="2023-06" db="EMBL/GenBank/DDBJ databases">
        <authorList>
            <person name="Kurt Z."/>
        </authorList>
    </citation>
    <scope>NUCLEOTIDE SEQUENCE</scope>
</reference>
<feature type="domain" description="PiggyBac transposable element-derived protein" evidence="1">
    <location>
        <begin position="6"/>
        <end position="145"/>
    </location>
</feature>
<dbReference type="InterPro" id="IPR029526">
    <property type="entry name" value="PGBD"/>
</dbReference>
<dbReference type="EMBL" id="CATOUU010000119">
    <property type="protein sequence ID" value="CAI9917096.1"/>
    <property type="molecule type" value="Genomic_DNA"/>
</dbReference>
<dbReference type="AlphaFoldDB" id="A0AA86TH60"/>
<accession>A0AA86TH60</accession>
<keyword evidence="4" id="KW-1185">Reference proteome</keyword>
<evidence type="ECO:0000313" key="3">
    <source>
        <dbReference type="EMBL" id="CAL6100609.1"/>
    </source>
</evidence>
<organism evidence="2">
    <name type="scientific">Hexamita inflata</name>
    <dbReference type="NCBI Taxonomy" id="28002"/>
    <lineage>
        <taxon>Eukaryota</taxon>
        <taxon>Metamonada</taxon>
        <taxon>Diplomonadida</taxon>
        <taxon>Hexamitidae</taxon>
        <taxon>Hexamitinae</taxon>
        <taxon>Hexamita</taxon>
    </lineage>
</organism>
<evidence type="ECO:0000259" key="1">
    <source>
        <dbReference type="Pfam" id="PF13843"/>
    </source>
</evidence>
<comment type="caution">
    <text evidence="2">The sequence shown here is derived from an EMBL/GenBank/DDBJ whole genome shotgun (WGS) entry which is preliminary data.</text>
</comment>
<gene>
    <name evidence="2" type="ORF">HINF_LOCUS4741</name>
    <name evidence="3" type="ORF">HINF_LOCUS70637</name>
</gene>
<reference evidence="3 4" key="2">
    <citation type="submission" date="2024-07" db="EMBL/GenBank/DDBJ databases">
        <authorList>
            <person name="Akdeniz Z."/>
        </authorList>
    </citation>
    <scope>NUCLEOTIDE SEQUENCE [LARGE SCALE GENOMIC DNA]</scope>
</reference>
<name>A0AA86TH60_9EUKA</name>
<dbReference type="EMBL" id="CAXDID020000532">
    <property type="protein sequence ID" value="CAL6100609.1"/>
    <property type="molecule type" value="Genomic_DNA"/>
</dbReference>